<protein>
    <submittedName>
        <fullName evidence="2">DUF368 domain-containing protein</fullName>
    </submittedName>
</protein>
<dbReference type="PANTHER" id="PTHR37308:SF1">
    <property type="entry name" value="POLYPRENYL-PHOSPHATE TRANSPORTER"/>
    <property type="match status" value="1"/>
</dbReference>
<accession>A0A2G0CIA5</accession>
<evidence type="ECO:0000313" key="2">
    <source>
        <dbReference type="EMBL" id="PHK99699.1"/>
    </source>
</evidence>
<keyword evidence="1" id="KW-0472">Membrane</keyword>
<gene>
    <name evidence="2" type="ORF">CGL56_01215</name>
</gene>
<keyword evidence="1" id="KW-1133">Transmembrane helix</keyword>
<evidence type="ECO:0000256" key="1">
    <source>
        <dbReference type="SAM" id="Phobius"/>
    </source>
</evidence>
<feature type="transmembrane region" description="Helical" evidence="1">
    <location>
        <begin position="97"/>
        <end position="113"/>
    </location>
</feature>
<evidence type="ECO:0000313" key="3">
    <source>
        <dbReference type="Proteomes" id="UP000226437"/>
    </source>
</evidence>
<keyword evidence="3" id="KW-1185">Reference proteome</keyword>
<feature type="transmembrane region" description="Helical" evidence="1">
    <location>
        <begin position="120"/>
        <end position="138"/>
    </location>
</feature>
<feature type="transmembrane region" description="Helical" evidence="1">
    <location>
        <begin position="282"/>
        <end position="304"/>
    </location>
</feature>
<dbReference type="Pfam" id="PF04018">
    <property type="entry name" value="VCA0040-like"/>
    <property type="match status" value="1"/>
</dbReference>
<dbReference type="InterPro" id="IPR007163">
    <property type="entry name" value="VCA0040-like"/>
</dbReference>
<sequence>MNLSLILKGMAMGIAEAIPGVSGGTIAFITGIYERLLEAIGSILGTRVAGTFRREGFRPAWHAADGAFLLQLGLGMVIGLGIAVVAITSLLENYPPVVWAFFFGLIVSSAIYVARQIRRWGKSAVTLLIVGAVFAYFLTTINPLAGSTSPLLVFFSGVVAISALILPGVSGSFILVLLGMYTVVFGAVRGVASGEEGALTIVAFFAIGCIVGLAAFSRLLTWTFKTYPDRTFALLTGFMLGSLNQLWPWRNAITTRIDSSGEEVAVLEARVLPAQYLGGEPYVLAVVLAMSAGLALVFLLEAFATQKQTEESENLTSGTSHND</sequence>
<organism evidence="2 3">
    <name type="scientific">Neolewinella marina</name>
    <dbReference type="NCBI Taxonomy" id="438751"/>
    <lineage>
        <taxon>Bacteria</taxon>
        <taxon>Pseudomonadati</taxon>
        <taxon>Bacteroidota</taxon>
        <taxon>Saprospiria</taxon>
        <taxon>Saprospirales</taxon>
        <taxon>Lewinellaceae</taxon>
        <taxon>Neolewinella</taxon>
    </lineage>
</organism>
<dbReference type="AlphaFoldDB" id="A0A2G0CIA5"/>
<dbReference type="EMBL" id="PDLO01000001">
    <property type="protein sequence ID" value="PHK99699.1"/>
    <property type="molecule type" value="Genomic_DNA"/>
</dbReference>
<dbReference type="Proteomes" id="UP000226437">
    <property type="component" value="Unassembled WGS sequence"/>
</dbReference>
<name>A0A2G0CIA5_9BACT</name>
<feature type="transmembrane region" description="Helical" evidence="1">
    <location>
        <begin position="198"/>
        <end position="220"/>
    </location>
</feature>
<feature type="transmembrane region" description="Helical" evidence="1">
    <location>
        <begin position="68"/>
        <end position="91"/>
    </location>
</feature>
<reference evidence="2 3" key="1">
    <citation type="submission" date="2017-10" db="EMBL/GenBank/DDBJ databases">
        <title>The draft genome sequence of Lewinella marina KCTC 32374.</title>
        <authorList>
            <person name="Wang K."/>
        </authorList>
    </citation>
    <scope>NUCLEOTIDE SEQUENCE [LARGE SCALE GENOMIC DNA]</scope>
    <source>
        <strain evidence="2 3">MKG-38</strain>
    </source>
</reference>
<dbReference type="RefSeq" id="WP_099104678.1">
    <property type="nucleotide sequence ID" value="NZ_JAATJF010000001.1"/>
</dbReference>
<dbReference type="PANTHER" id="PTHR37308">
    <property type="entry name" value="INTEGRAL MEMBRANE PROTEIN"/>
    <property type="match status" value="1"/>
</dbReference>
<proteinExistence type="predicted"/>
<comment type="caution">
    <text evidence="2">The sequence shown here is derived from an EMBL/GenBank/DDBJ whole genome shotgun (WGS) entry which is preliminary data.</text>
</comment>
<feature type="transmembrane region" description="Helical" evidence="1">
    <location>
        <begin position="173"/>
        <end position="192"/>
    </location>
</feature>
<dbReference type="OrthoDB" id="9793746at2"/>
<keyword evidence="1" id="KW-0812">Transmembrane</keyword>